<evidence type="ECO:0000313" key="1">
    <source>
        <dbReference type="EMBL" id="QHS88865.1"/>
    </source>
</evidence>
<organism evidence="1">
    <name type="scientific">viral metagenome</name>
    <dbReference type="NCBI Taxonomy" id="1070528"/>
    <lineage>
        <taxon>unclassified sequences</taxon>
        <taxon>metagenomes</taxon>
        <taxon>organismal metagenomes</taxon>
    </lineage>
</organism>
<name>A0A6C0B9E3_9ZZZZ</name>
<protein>
    <submittedName>
        <fullName evidence="1">Uncharacterized protein</fullName>
    </submittedName>
</protein>
<sequence>MSKKNVNQKLLFYIKYRMTDKIITDKIITEVTLECLMNKENYEKYRLKTREKRGTINKKDKKFYRKRIYDVTKKLLNPELYPNDKMNVTTDMQYKFETYISSCIEYFKMVDTSDILQEDYKDFLEIDVKNEIKIDENTTLENADQLMMRSIKIQEPNSLEKFVKRKIMKPLRKEIPPQQKDINLKDPILKNKGIRKKKNIMNTYDKSSDEKK</sequence>
<proteinExistence type="predicted"/>
<dbReference type="EMBL" id="MN739103">
    <property type="protein sequence ID" value="QHS88865.1"/>
    <property type="molecule type" value="Genomic_DNA"/>
</dbReference>
<dbReference type="AlphaFoldDB" id="A0A6C0B9E3"/>
<accession>A0A6C0B9E3</accession>
<reference evidence="1" key="1">
    <citation type="journal article" date="2020" name="Nature">
        <title>Giant virus diversity and host interactions through global metagenomics.</title>
        <authorList>
            <person name="Schulz F."/>
            <person name="Roux S."/>
            <person name="Paez-Espino D."/>
            <person name="Jungbluth S."/>
            <person name="Walsh D.A."/>
            <person name="Denef V.J."/>
            <person name="McMahon K.D."/>
            <person name="Konstantinidis K.T."/>
            <person name="Eloe-Fadrosh E.A."/>
            <person name="Kyrpides N.C."/>
            <person name="Woyke T."/>
        </authorList>
    </citation>
    <scope>NUCLEOTIDE SEQUENCE</scope>
    <source>
        <strain evidence="1">GVMAG-M-3300010158-59</strain>
    </source>
</reference>